<dbReference type="GO" id="GO:0090729">
    <property type="term" value="F:toxin activity"/>
    <property type="evidence" value="ECO:0007669"/>
    <property type="project" value="InterPro"/>
</dbReference>
<dbReference type="AlphaFoldDB" id="A0A8H4YSM5"/>
<evidence type="ECO:0000313" key="4">
    <source>
        <dbReference type="Proteomes" id="UP000573603"/>
    </source>
</evidence>
<evidence type="ECO:0000259" key="2">
    <source>
        <dbReference type="Pfam" id="PF03945"/>
    </source>
</evidence>
<accession>A0A8H4YSM5</accession>
<dbReference type="Gene3D" id="1.20.190.10">
    <property type="entry name" value="Pesticidal crystal protein, N-terminal domain"/>
    <property type="match status" value="1"/>
</dbReference>
<protein>
    <recommendedName>
        <fullName evidence="2">Pesticidal crystal protein domain-containing protein</fullName>
    </recommendedName>
</protein>
<comment type="caution">
    <text evidence="3">The sequence shown here is derived from an EMBL/GenBank/DDBJ whole genome shotgun (WGS) entry which is preliminary data.</text>
</comment>
<proteinExistence type="predicted"/>
<reference evidence="3 4" key="1">
    <citation type="journal article" date="2020" name="BMC Genomics">
        <title>Correction to: Identification and distribution of gene clusters required for synthesis of sphingolipid metabolism inhibitors in diverse species of the filamentous fungus Fusarium.</title>
        <authorList>
            <person name="Kim H.S."/>
            <person name="Lohmar J.M."/>
            <person name="Busman M."/>
            <person name="Brown D.W."/>
            <person name="Naumann T.A."/>
            <person name="Divon H.H."/>
            <person name="Lysoe E."/>
            <person name="Uhlig S."/>
            <person name="Proctor R.H."/>
        </authorList>
    </citation>
    <scope>NUCLEOTIDE SEQUENCE [LARGE SCALE GENOMIC DNA]</scope>
    <source>
        <strain evidence="3 4">NRRL 25214</strain>
    </source>
</reference>
<organism evidence="3 4">
    <name type="scientific">Fusarium anthophilum</name>
    <dbReference type="NCBI Taxonomy" id="48485"/>
    <lineage>
        <taxon>Eukaryota</taxon>
        <taxon>Fungi</taxon>
        <taxon>Dikarya</taxon>
        <taxon>Ascomycota</taxon>
        <taxon>Pezizomycotina</taxon>
        <taxon>Sordariomycetes</taxon>
        <taxon>Hypocreomycetidae</taxon>
        <taxon>Hypocreales</taxon>
        <taxon>Nectriaceae</taxon>
        <taxon>Fusarium</taxon>
        <taxon>Fusarium fujikuroi species complex</taxon>
    </lineage>
</organism>
<dbReference type="InterPro" id="IPR036716">
    <property type="entry name" value="Pest_crys_N_sf"/>
</dbReference>
<feature type="coiled-coil region" evidence="1">
    <location>
        <begin position="180"/>
        <end position="211"/>
    </location>
</feature>
<evidence type="ECO:0000313" key="3">
    <source>
        <dbReference type="EMBL" id="KAF5233296.1"/>
    </source>
</evidence>
<keyword evidence="1" id="KW-0175">Coiled coil</keyword>
<feature type="domain" description="Pesticidal crystal protein" evidence="2">
    <location>
        <begin position="46"/>
        <end position="115"/>
    </location>
</feature>
<name>A0A8H4YSM5_9HYPO</name>
<gene>
    <name evidence="3" type="ORF">FANTH_12612</name>
</gene>
<dbReference type="InterPro" id="IPR005639">
    <property type="entry name" value="Pest_crys_dom_I"/>
</dbReference>
<keyword evidence="4" id="KW-1185">Reference proteome</keyword>
<evidence type="ECO:0000256" key="1">
    <source>
        <dbReference type="SAM" id="Coils"/>
    </source>
</evidence>
<dbReference type="GO" id="GO:0001907">
    <property type="term" value="P:symbiont-mediated killing of host cell"/>
    <property type="evidence" value="ECO:0007669"/>
    <property type="project" value="InterPro"/>
</dbReference>
<dbReference type="Proteomes" id="UP000573603">
    <property type="component" value="Unassembled WGS sequence"/>
</dbReference>
<dbReference type="Pfam" id="PF03945">
    <property type="entry name" value="Endotoxin_N"/>
    <property type="match status" value="1"/>
</dbReference>
<dbReference type="SUPFAM" id="SSF56849">
    <property type="entry name" value="delta-Endotoxin (insectocide), N-terminal domain"/>
    <property type="match status" value="1"/>
</dbReference>
<sequence>MISQEFDEGLKTTHAVLKTASVDKPGLYLPDENINSDNVNDVTKVVVCAALSDVPFIGSLLSGLLDTFWPGGSDIWDSIKGKVEALVDEKIQQHEATTMKQKLHGVYLVLKNWTDQPPISQARNFHSTLTFLCLEAPSFIENESPWYCLPYIIPFGMLYISALWTRWKYCMDIDGTDSSKAKYEKNLVKAIKELQDSVARARRECIEKRKKEITHQEWKYMNGSTYYEVEDKRANSKLTISSDWAESEKSKAKLFEQFNYDIDSQYGVELDKILAPTRLWERYNPGYVGNIQYYQHLEYPRWLWDGISPTTTRFETSWFSRTKGKLDRIICYHTETGGNKQVVGMQLCYGEYHQLSIGGKQGICTSMYINYNEELVSVRVTVSKQHRLETILLTKARQTFDSQGRAKFDNYTSIGNARELVIPTGLGLVESLTFLVIQANAQEPHFVYNSETSKLHTTSMVGASGWSYDNDTEGFIGLFRPIFGCWEKVARDGGSTWSLSDPRPGF</sequence>
<dbReference type="EMBL" id="JABEVY010000417">
    <property type="protein sequence ID" value="KAF5233296.1"/>
    <property type="molecule type" value="Genomic_DNA"/>
</dbReference>